<organism evidence="1 2">
    <name type="scientific">Gymnopilus junonius</name>
    <name type="common">Spectacular rustgill mushroom</name>
    <name type="synonym">Gymnopilus spectabilis subsp. junonius</name>
    <dbReference type="NCBI Taxonomy" id="109634"/>
    <lineage>
        <taxon>Eukaryota</taxon>
        <taxon>Fungi</taxon>
        <taxon>Dikarya</taxon>
        <taxon>Basidiomycota</taxon>
        <taxon>Agaricomycotina</taxon>
        <taxon>Agaricomycetes</taxon>
        <taxon>Agaricomycetidae</taxon>
        <taxon>Agaricales</taxon>
        <taxon>Agaricineae</taxon>
        <taxon>Hymenogastraceae</taxon>
        <taxon>Gymnopilus</taxon>
    </lineage>
</organism>
<dbReference type="Proteomes" id="UP000724874">
    <property type="component" value="Unassembled WGS sequence"/>
</dbReference>
<evidence type="ECO:0000313" key="1">
    <source>
        <dbReference type="EMBL" id="KAF8902598.1"/>
    </source>
</evidence>
<name>A0A9P5NMU7_GYMJU</name>
<dbReference type="EMBL" id="JADNYJ010000035">
    <property type="protein sequence ID" value="KAF8902598.1"/>
    <property type="molecule type" value="Genomic_DNA"/>
</dbReference>
<gene>
    <name evidence="1" type="ORF">CPB84DRAFT_849620</name>
</gene>
<protein>
    <submittedName>
        <fullName evidence="1">Uncharacterized protein</fullName>
    </submittedName>
</protein>
<comment type="caution">
    <text evidence="1">The sequence shown here is derived from an EMBL/GenBank/DDBJ whole genome shotgun (WGS) entry which is preliminary data.</text>
</comment>
<reference evidence="1" key="1">
    <citation type="submission" date="2020-11" db="EMBL/GenBank/DDBJ databases">
        <authorList>
            <consortium name="DOE Joint Genome Institute"/>
            <person name="Ahrendt S."/>
            <person name="Riley R."/>
            <person name="Andreopoulos W."/>
            <person name="LaButti K."/>
            <person name="Pangilinan J."/>
            <person name="Ruiz-duenas F.J."/>
            <person name="Barrasa J.M."/>
            <person name="Sanchez-Garcia M."/>
            <person name="Camarero S."/>
            <person name="Miyauchi S."/>
            <person name="Serrano A."/>
            <person name="Linde D."/>
            <person name="Babiker R."/>
            <person name="Drula E."/>
            <person name="Ayuso-Fernandez I."/>
            <person name="Pacheco R."/>
            <person name="Padilla G."/>
            <person name="Ferreira P."/>
            <person name="Barriuso J."/>
            <person name="Kellner H."/>
            <person name="Castanera R."/>
            <person name="Alfaro M."/>
            <person name="Ramirez L."/>
            <person name="Pisabarro A.G."/>
            <person name="Kuo A."/>
            <person name="Tritt A."/>
            <person name="Lipzen A."/>
            <person name="He G."/>
            <person name="Yan M."/>
            <person name="Ng V."/>
            <person name="Cullen D."/>
            <person name="Martin F."/>
            <person name="Rosso M.-N."/>
            <person name="Henrissat B."/>
            <person name="Hibbett D."/>
            <person name="Martinez A.T."/>
            <person name="Grigoriev I.V."/>
        </authorList>
    </citation>
    <scope>NUCLEOTIDE SEQUENCE</scope>
    <source>
        <strain evidence="1">AH 44721</strain>
    </source>
</reference>
<evidence type="ECO:0000313" key="2">
    <source>
        <dbReference type="Proteomes" id="UP000724874"/>
    </source>
</evidence>
<proteinExistence type="predicted"/>
<sequence length="519" mass="56796">MQELAILVASFPPKTSEAFSAVNLDNANVEIGSESVSYDGPKSGVRTLLLTPPSSPPQISPNAKPRADFEIIDNDQTVSPLRNLRPLDLRIHEDVRLQDHRTTRHHFRVGSRSAFPKSSTDLQLHELTFTARQEAIPATDHFRNLLGLQSVDAYIQRGLQSKGPFEDTRSEEHLELQTDPMRNLENSLRQLTLTDCAVVNAQSQEPLDLYGDMGRQPPVSIFGDTDNSQGGHTFCSAPQILQEDVLEGPASELKHEQHGTGGANRMEITLSEETAIASLSDLLAGLHLDNIVPVGGAFETPPSTPMSIAPFLAAGNSITATTPLSLNTCTHMAAMDVSPKVDESVVGKVITDYLADGPPFQVDEFTCLVPILASSECFFRPSSASPSLSRRGVTLCKEVPLSTPISPDDLNEHAMAADDPMLSPSLPSILRDTRVKEEAISNSRFGVSQINDCPVVDKEPVQDVQREDSDEEDVLPRTKDIMIQTVTTQDNAVQHLPRKAKLRESVKAEEKISCRYWRG</sequence>
<keyword evidence="2" id="KW-1185">Reference proteome</keyword>
<accession>A0A9P5NMU7</accession>
<dbReference type="AlphaFoldDB" id="A0A9P5NMU7"/>